<protein>
    <submittedName>
        <fullName evidence="2">Uncharacterized protein</fullName>
    </submittedName>
</protein>
<feature type="compositionally biased region" description="Gly residues" evidence="1">
    <location>
        <begin position="154"/>
        <end position="164"/>
    </location>
</feature>
<dbReference type="RefSeq" id="WP_130460073.1">
    <property type="nucleotide sequence ID" value="NZ_SHKM01000003.1"/>
</dbReference>
<comment type="caution">
    <text evidence="2">The sequence shown here is derived from an EMBL/GenBank/DDBJ whole genome shotgun (WGS) entry which is preliminary data.</text>
</comment>
<organism evidence="2 3">
    <name type="scientific">Azospira oryzae</name>
    <dbReference type="NCBI Taxonomy" id="146939"/>
    <lineage>
        <taxon>Bacteria</taxon>
        <taxon>Pseudomonadati</taxon>
        <taxon>Pseudomonadota</taxon>
        <taxon>Betaproteobacteria</taxon>
        <taxon>Rhodocyclales</taxon>
        <taxon>Rhodocyclaceae</taxon>
        <taxon>Azospira</taxon>
    </lineage>
</organism>
<keyword evidence="3" id="KW-1185">Reference proteome</keyword>
<proteinExistence type="predicted"/>
<dbReference type="Proteomes" id="UP000292136">
    <property type="component" value="Unassembled WGS sequence"/>
</dbReference>
<feature type="compositionally biased region" description="Low complexity" evidence="1">
    <location>
        <begin position="24"/>
        <end position="37"/>
    </location>
</feature>
<evidence type="ECO:0000256" key="1">
    <source>
        <dbReference type="SAM" id="MobiDB-lite"/>
    </source>
</evidence>
<evidence type="ECO:0000313" key="2">
    <source>
        <dbReference type="EMBL" id="RZT75788.1"/>
    </source>
</evidence>
<dbReference type="EMBL" id="SHKM01000003">
    <property type="protein sequence ID" value="RZT75788.1"/>
    <property type="molecule type" value="Genomic_DNA"/>
</dbReference>
<name>A0ABY0IKU0_9RHOO</name>
<gene>
    <name evidence="2" type="ORF">EV678_2975</name>
</gene>
<feature type="region of interest" description="Disordered" evidence="1">
    <location>
        <begin position="128"/>
        <end position="168"/>
    </location>
</feature>
<evidence type="ECO:0000313" key="3">
    <source>
        <dbReference type="Proteomes" id="UP000292136"/>
    </source>
</evidence>
<accession>A0ABY0IKU0</accession>
<reference evidence="2 3" key="1">
    <citation type="submission" date="2019-02" db="EMBL/GenBank/DDBJ databases">
        <title>Genomic Encyclopedia of Type Strains, Phase IV (KMG-IV): sequencing the most valuable type-strain genomes for metagenomic binning, comparative biology and taxonomic classification.</title>
        <authorList>
            <person name="Goeker M."/>
        </authorList>
    </citation>
    <scope>NUCLEOTIDE SEQUENCE [LARGE SCALE GENOMIC DNA]</scope>
    <source>
        <strain evidence="2 3">DSM 21223</strain>
    </source>
</reference>
<sequence length="189" mass="19805">MRIDSLYNQLSLQSLTAKKRGQEAEAAALQASPQAGLTEGANPSAGANTSSRVETAEDKADAAAQARREELRAQLQEYLDKSPAEHMRDAILKEMGMSEEDLAALPPEKREAIESDIARKMRERLLAKDEAHPDATTLQDATMARLSQSQDGAAAGGQGDGLGNGQSPAGIAAYALLQAAVNGKSGSSS</sequence>
<feature type="compositionally biased region" description="Basic and acidic residues" evidence="1">
    <location>
        <begin position="54"/>
        <end position="68"/>
    </location>
</feature>
<feature type="region of interest" description="Disordered" evidence="1">
    <location>
        <begin position="18"/>
        <end position="68"/>
    </location>
</feature>